<organism evidence="2 3">
    <name type="scientific">Mucilaginibacter phyllosphaerae</name>
    <dbReference type="NCBI Taxonomy" id="1812349"/>
    <lineage>
        <taxon>Bacteria</taxon>
        <taxon>Pseudomonadati</taxon>
        <taxon>Bacteroidota</taxon>
        <taxon>Sphingobacteriia</taxon>
        <taxon>Sphingobacteriales</taxon>
        <taxon>Sphingobacteriaceae</taxon>
        <taxon>Mucilaginibacter</taxon>
    </lineage>
</organism>
<evidence type="ECO:0000259" key="1">
    <source>
        <dbReference type="Pfam" id="PF14292"/>
    </source>
</evidence>
<name>A0A4Y8AD86_9SPHI</name>
<evidence type="ECO:0000313" key="2">
    <source>
        <dbReference type="EMBL" id="TEW66009.1"/>
    </source>
</evidence>
<reference evidence="2 3" key="1">
    <citation type="journal article" date="2016" name="Int. J. Syst. Evol. Microbiol.">
        <title>Proposal of Mucilaginibacter phyllosphaerae sp. nov. isolated from the phyllosphere of Galium album.</title>
        <authorList>
            <person name="Aydogan E.L."/>
            <person name="Busse H.J."/>
            <person name="Moser G."/>
            <person name="Muller C."/>
            <person name="Kampfer P."/>
            <person name="Glaeser S.P."/>
        </authorList>
    </citation>
    <scope>NUCLEOTIDE SEQUENCE [LARGE SCALE GENOMIC DNA]</scope>
    <source>
        <strain evidence="2 3">PP-F2FG21</strain>
    </source>
</reference>
<evidence type="ECO:0000313" key="3">
    <source>
        <dbReference type="Proteomes" id="UP000297248"/>
    </source>
</evidence>
<dbReference type="EMBL" id="SNQG01000004">
    <property type="protein sequence ID" value="TEW66009.1"/>
    <property type="molecule type" value="Genomic_DNA"/>
</dbReference>
<protein>
    <submittedName>
        <fullName evidence="2">SusF/SusE family outer membrane protein</fullName>
    </submittedName>
</protein>
<comment type="caution">
    <text evidence="2">The sequence shown here is derived from an EMBL/GenBank/DDBJ whole genome shotgun (WGS) entry which is preliminary data.</text>
</comment>
<dbReference type="InterPro" id="IPR025970">
    <property type="entry name" value="SusE"/>
</dbReference>
<dbReference type="CDD" id="cd12956">
    <property type="entry name" value="CBM_SusE-F_like"/>
    <property type="match status" value="1"/>
</dbReference>
<dbReference type="AlphaFoldDB" id="A0A4Y8AD86"/>
<dbReference type="Gene3D" id="2.60.40.3620">
    <property type="match status" value="2"/>
</dbReference>
<feature type="domain" description="SusE outer membrane protein" evidence="1">
    <location>
        <begin position="30"/>
        <end position="135"/>
    </location>
</feature>
<proteinExistence type="predicted"/>
<dbReference type="Proteomes" id="UP000297248">
    <property type="component" value="Unassembled WGS sequence"/>
</dbReference>
<sequence length="362" mass="38842">MIYTDMKSNFMKTIFGVFAVLLVISSCKRDDIMVKSTDGTAPALTASANTLVLSSDNAASEAVAFNFNKASYGYSAAVLYTLQLDKEGNNFAAPKEYTIDASANTQKLTVGDLNNSLALMGYAAGRASGLEARIKSELRAGVGTLYSNVLKLTVTTYSVIIAYPSLYVPGAYQGWTPATAAKVASVADNGKYEGYVDFTAATDFNFKYTADTEWKLQYGWASSSNTGTTAEGTFAAGASGNLFVPSAGYYLLKADTKANTWNATKTTFGVVGDATPNGWDKDTNMTYDPATKQWKVTVNLTAGKIKFRANGAWVIQYGNKKTNPTNFLEFEGADIPVTVAGNYTIILDLSNPGNYMYSLNKN</sequence>
<dbReference type="CDD" id="cd12967">
    <property type="entry name" value="CBM_SusE-F_like_u1"/>
    <property type="match status" value="1"/>
</dbReference>
<dbReference type="Pfam" id="PF14292">
    <property type="entry name" value="SusE"/>
    <property type="match status" value="1"/>
</dbReference>
<accession>A0A4Y8AD86</accession>
<dbReference type="PROSITE" id="PS51257">
    <property type="entry name" value="PROKAR_LIPOPROTEIN"/>
    <property type="match status" value="1"/>
</dbReference>
<gene>
    <name evidence="2" type="ORF">E2R65_12855</name>
</gene>